<dbReference type="InterPro" id="IPR008972">
    <property type="entry name" value="Cupredoxin"/>
</dbReference>
<organism evidence="6 7">
    <name type="scientific">Nelumbo nucifera</name>
    <name type="common">Sacred lotus</name>
    <dbReference type="NCBI Taxonomy" id="4432"/>
    <lineage>
        <taxon>Eukaryota</taxon>
        <taxon>Viridiplantae</taxon>
        <taxon>Streptophyta</taxon>
        <taxon>Embryophyta</taxon>
        <taxon>Tracheophyta</taxon>
        <taxon>Spermatophyta</taxon>
        <taxon>Magnoliopsida</taxon>
        <taxon>Proteales</taxon>
        <taxon>Nelumbonaceae</taxon>
        <taxon>Nelumbo</taxon>
    </lineage>
</organism>
<dbReference type="Proteomes" id="UP000607653">
    <property type="component" value="Unassembled WGS sequence"/>
</dbReference>
<evidence type="ECO:0000313" key="7">
    <source>
        <dbReference type="Proteomes" id="UP000607653"/>
    </source>
</evidence>
<proteinExistence type="predicted"/>
<keyword evidence="4" id="KW-0732">Signal</keyword>
<dbReference type="PANTHER" id="PTHR33021">
    <property type="entry name" value="BLUE COPPER PROTEIN"/>
    <property type="match status" value="1"/>
</dbReference>
<evidence type="ECO:0000256" key="4">
    <source>
        <dbReference type="SAM" id="SignalP"/>
    </source>
</evidence>
<dbReference type="InterPro" id="IPR003245">
    <property type="entry name" value="Phytocyanin_dom"/>
</dbReference>
<sequence length="195" mass="21368">MAVPVRGSLMLMLLLVLISVSAGGRWVVAQVHHVVGDDRGWDSSSDIGAWSSGRIFRVGDNLCEFSIPLSRRFAYSIAQESIVELRSKEELESCDVSNPIRMYTNGLDSVSLDVEGTRYFTSGRPENCKQGLKLNVEVLPQQNTENQQQPMIISTVVEATGPTPSAAASIYLPRGAPSALWVGFVLPFFFLGLYN</sequence>
<dbReference type="InterPro" id="IPR039391">
    <property type="entry name" value="Phytocyanin-like"/>
</dbReference>
<feature type="transmembrane region" description="Helical" evidence="3">
    <location>
        <begin position="178"/>
        <end position="194"/>
    </location>
</feature>
<evidence type="ECO:0000256" key="2">
    <source>
        <dbReference type="ARBA" id="ARBA00023180"/>
    </source>
</evidence>
<evidence type="ECO:0000256" key="3">
    <source>
        <dbReference type="SAM" id="Phobius"/>
    </source>
</evidence>
<comment type="caution">
    <text evidence="6">The sequence shown here is derived from an EMBL/GenBank/DDBJ whole genome shotgun (WGS) entry which is preliminary data.</text>
</comment>
<evidence type="ECO:0000313" key="6">
    <source>
        <dbReference type="EMBL" id="DAD20343.1"/>
    </source>
</evidence>
<evidence type="ECO:0000259" key="5">
    <source>
        <dbReference type="PROSITE" id="PS51485"/>
    </source>
</evidence>
<dbReference type="GO" id="GO:0009055">
    <property type="term" value="F:electron transfer activity"/>
    <property type="evidence" value="ECO:0007669"/>
    <property type="project" value="InterPro"/>
</dbReference>
<keyword evidence="2" id="KW-0325">Glycoprotein</keyword>
<feature type="chain" id="PRO_5032672606" description="Phytocyanin domain-containing protein" evidence="4">
    <location>
        <begin position="24"/>
        <end position="195"/>
    </location>
</feature>
<dbReference type="CDD" id="cd04216">
    <property type="entry name" value="Phytocyanin"/>
    <property type="match status" value="1"/>
</dbReference>
<accession>A0A822XKU4</accession>
<keyword evidence="3" id="KW-0472">Membrane</keyword>
<dbReference type="PANTHER" id="PTHR33021:SF31">
    <property type="entry name" value="OS02G0720100 PROTEIN"/>
    <property type="match status" value="1"/>
</dbReference>
<dbReference type="AlphaFoldDB" id="A0A822XKU4"/>
<dbReference type="Pfam" id="PF02298">
    <property type="entry name" value="Cu_bind_like"/>
    <property type="match status" value="1"/>
</dbReference>
<name>A0A822XKU4_NELNU</name>
<evidence type="ECO:0000256" key="1">
    <source>
        <dbReference type="ARBA" id="ARBA00023157"/>
    </source>
</evidence>
<dbReference type="FunFam" id="2.60.40.420:FF:000034">
    <property type="entry name" value="Cupredoxin superfamily protein"/>
    <property type="match status" value="1"/>
</dbReference>
<keyword evidence="1" id="KW-1015">Disulfide bond</keyword>
<dbReference type="SUPFAM" id="SSF49503">
    <property type="entry name" value="Cupredoxins"/>
    <property type="match status" value="1"/>
</dbReference>
<protein>
    <recommendedName>
        <fullName evidence="5">Phytocyanin domain-containing protein</fullName>
    </recommendedName>
</protein>
<gene>
    <name evidence="6" type="ORF">HUJ06_021806</name>
</gene>
<feature type="domain" description="Phytocyanin" evidence="5">
    <location>
        <begin position="31"/>
        <end position="140"/>
    </location>
</feature>
<dbReference type="EMBL" id="DUZY01000001">
    <property type="protein sequence ID" value="DAD20343.1"/>
    <property type="molecule type" value="Genomic_DNA"/>
</dbReference>
<keyword evidence="3" id="KW-1133">Transmembrane helix</keyword>
<dbReference type="PROSITE" id="PS51485">
    <property type="entry name" value="PHYTOCYANIN"/>
    <property type="match status" value="1"/>
</dbReference>
<keyword evidence="7" id="KW-1185">Reference proteome</keyword>
<dbReference type="Gene3D" id="2.60.40.420">
    <property type="entry name" value="Cupredoxins - blue copper proteins"/>
    <property type="match status" value="1"/>
</dbReference>
<feature type="signal peptide" evidence="4">
    <location>
        <begin position="1"/>
        <end position="23"/>
    </location>
</feature>
<reference evidence="6 7" key="1">
    <citation type="journal article" date="2020" name="Mol. Biol. Evol.">
        <title>Distinct Expression and Methylation Patterns for Genes with Different Fates following a Single Whole-Genome Duplication in Flowering Plants.</title>
        <authorList>
            <person name="Shi T."/>
            <person name="Rahmani R.S."/>
            <person name="Gugger P.F."/>
            <person name="Wang M."/>
            <person name="Li H."/>
            <person name="Zhang Y."/>
            <person name="Li Z."/>
            <person name="Wang Q."/>
            <person name="Van de Peer Y."/>
            <person name="Marchal K."/>
            <person name="Chen J."/>
        </authorList>
    </citation>
    <scope>NUCLEOTIDE SEQUENCE [LARGE SCALE GENOMIC DNA]</scope>
    <source>
        <tissue evidence="6">Leaf</tissue>
    </source>
</reference>
<keyword evidence="3" id="KW-0812">Transmembrane</keyword>